<comment type="caution">
    <text evidence="1">The sequence shown here is derived from an EMBL/GenBank/DDBJ whole genome shotgun (WGS) entry which is preliminary data.</text>
</comment>
<organism evidence="1 2">
    <name type="scientific">Kitasatospora phosalacinea</name>
    <dbReference type="NCBI Taxonomy" id="2065"/>
    <lineage>
        <taxon>Bacteria</taxon>
        <taxon>Bacillati</taxon>
        <taxon>Actinomycetota</taxon>
        <taxon>Actinomycetes</taxon>
        <taxon>Kitasatosporales</taxon>
        <taxon>Streptomycetaceae</taxon>
        <taxon>Kitasatospora</taxon>
    </lineage>
</organism>
<protein>
    <submittedName>
        <fullName evidence="1">Uncharacterized protein</fullName>
    </submittedName>
</protein>
<name>A0A9W6Q3Y7_9ACTN</name>
<accession>A0A9W6Q3Y7</accession>
<dbReference type="EMBL" id="BSSA01000001">
    <property type="protein sequence ID" value="GLW68098.1"/>
    <property type="molecule type" value="Genomic_DNA"/>
</dbReference>
<dbReference type="AlphaFoldDB" id="A0A9W6Q3Y7"/>
<sequence length="143" mass="15557">MPDAIVFFLAPDDDAAAAAHRGGPQHRFASVRGRWFDPDDAVADWSAHFADDPAAPPGTRVVVPLTNDGSETFALPPRLTRALSRATPEDLHHLAARWTARLRAEDGEDMTDDDLPALLRALTRLATTAVTTGGHLYCWYADL</sequence>
<proteinExistence type="predicted"/>
<dbReference type="RefSeq" id="WP_285732750.1">
    <property type="nucleotide sequence ID" value="NZ_BSSA01000001.1"/>
</dbReference>
<evidence type="ECO:0000313" key="1">
    <source>
        <dbReference type="EMBL" id="GLW68098.1"/>
    </source>
</evidence>
<reference evidence="1" key="1">
    <citation type="submission" date="2023-02" db="EMBL/GenBank/DDBJ databases">
        <title>Kitasatospora phosalacinea NBRC 14627.</title>
        <authorList>
            <person name="Ichikawa N."/>
            <person name="Sato H."/>
            <person name="Tonouchi N."/>
        </authorList>
    </citation>
    <scope>NUCLEOTIDE SEQUENCE</scope>
    <source>
        <strain evidence="1">NBRC 14627</strain>
    </source>
</reference>
<evidence type="ECO:0000313" key="2">
    <source>
        <dbReference type="Proteomes" id="UP001165041"/>
    </source>
</evidence>
<dbReference type="Proteomes" id="UP001165041">
    <property type="component" value="Unassembled WGS sequence"/>
</dbReference>
<gene>
    <name evidence="1" type="ORF">Kpho02_03970</name>
</gene>